<dbReference type="Proteomes" id="UP000199665">
    <property type="component" value="Unassembled WGS sequence"/>
</dbReference>
<keyword evidence="2" id="KW-1185">Reference proteome</keyword>
<accession>A0ABY0XNP2</accession>
<evidence type="ECO:0000313" key="1">
    <source>
        <dbReference type="EMBL" id="SEB76735.1"/>
    </source>
</evidence>
<organism evidence="1 2">
    <name type="scientific">Pseudomonas mohnii</name>
    <dbReference type="NCBI Taxonomy" id="395600"/>
    <lineage>
        <taxon>Bacteria</taxon>
        <taxon>Pseudomonadati</taxon>
        <taxon>Pseudomonadota</taxon>
        <taxon>Gammaproteobacteria</taxon>
        <taxon>Pseudomonadales</taxon>
        <taxon>Pseudomonadaceae</taxon>
        <taxon>Pseudomonas</taxon>
    </lineage>
</organism>
<reference evidence="1 2" key="1">
    <citation type="submission" date="2016-10" db="EMBL/GenBank/DDBJ databases">
        <authorList>
            <person name="Varghese N."/>
            <person name="Submissions S."/>
        </authorList>
    </citation>
    <scope>NUCLEOTIDE SEQUENCE [LARGE SCALE GENOMIC DNA]</scope>
    <source>
        <strain evidence="1 2">DSM 18327</strain>
    </source>
</reference>
<comment type="caution">
    <text evidence="1">The sequence shown here is derived from an EMBL/GenBank/DDBJ whole genome shotgun (WGS) entry which is preliminary data.</text>
</comment>
<gene>
    <name evidence="1" type="ORF">SAMN05216205_0577</name>
</gene>
<sequence length="66" mass="6948">MSGAKRNALTADSSPNAQAGRRFIAVSADIELIAARGPSPADLYLEEESNNLAKYAAQNRAAARSK</sequence>
<proteinExistence type="predicted"/>
<evidence type="ECO:0000313" key="2">
    <source>
        <dbReference type="Proteomes" id="UP000199665"/>
    </source>
</evidence>
<name>A0ABY0XNP2_9PSED</name>
<dbReference type="EMBL" id="FNRV01000001">
    <property type="protein sequence ID" value="SEB76735.1"/>
    <property type="molecule type" value="Genomic_DNA"/>
</dbReference>
<protein>
    <submittedName>
        <fullName evidence="1">Uncharacterized protein</fullName>
    </submittedName>
</protein>